<gene>
    <name evidence="1" type="ORF">LEP1GSC125_0994</name>
</gene>
<accession>A0AA87ML11</accession>
<dbReference type="Proteomes" id="UP000001343">
    <property type="component" value="Unassembled WGS sequence"/>
</dbReference>
<dbReference type="EMBL" id="AKWM02000082">
    <property type="protein sequence ID" value="EKR98249.1"/>
    <property type="molecule type" value="Genomic_DNA"/>
</dbReference>
<organism evidence="1 2">
    <name type="scientific">Leptospira mayottensis 200901122</name>
    <dbReference type="NCBI Taxonomy" id="1193010"/>
    <lineage>
        <taxon>Bacteria</taxon>
        <taxon>Pseudomonadati</taxon>
        <taxon>Spirochaetota</taxon>
        <taxon>Spirochaetia</taxon>
        <taxon>Leptospirales</taxon>
        <taxon>Leptospiraceae</taxon>
        <taxon>Leptospira</taxon>
    </lineage>
</organism>
<evidence type="ECO:0000313" key="2">
    <source>
        <dbReference type="Proteomes" id="UP000001343"/>
    </source>
</evidence>
<protein>
    <submittedName>
        <fullName evidence="1">Uncharacterized protein</fullName>
    </submittedName>
</protein>
<comment type="caution">
    <text evidence="1">The sequence shown here is derived from an EMBL/GenBank/DDBJ whole genome shotgun (WGS) entry which is preliminary data.</text>
</comment>
<proteinExistence type="predicted"/>
<dbReference type="AlphaFoldDB" id="A0AA87ML11"/>
<reference evidence="1 2" key="1">
    <citation type="journal article" date="2014" name="Int. J. Syst. Evol. Microbiol.">
        <title>Leptospira mayottensis sp. nov., a pathogenic species of the genus Leptospira isolated from humans.</title>
        <authorList>
            <person name="Bourhy P."/>
            <person name="Collet L."/>
            <person name="Brisse S."/>
            <person name="Picardeau M."/>
        </authorList>
    </citation>
    <scope>NUCLEOTIDE SEQUENCE [LARGE SCALE GENOMIC DNA]</scope>
    <source>
        <strain evidence="1 2">200901122</strain>
    </source>
</reference>
<name>A0AA87ML11_9LEPT</name>
<evidence type="ECO:0000313" key="1">
    <source>
        <dbReference type="EMBL" id="EKR98249.1"/>
    </source>
</evidence>
<sequence length="40" mass="4547">MKFASDSPKLSYAELTLILYLYSWKTVGWSTSNSNDSKLT</sequence>